<comment type="cofactor">
    <cofactor evidence="1 11 13">
        <name>heme</name>
        <dbReference type="ChEBI" id="CHEBI:30413"/>
    </cofactor>
</comment>
<keyword evidence="10 11" id="KW-0376">Hydrogen peroxide</keyword>
<keyword evidence="5 11" id="KW-0575">Peroxidase</keyword>
<protein>
    <recommendedName>
        <fullName evidence="4 11">Catalase</fullName>
        <ecNumber evidence="4 11">1.11.1.6</ecNumber>
    </recommendedName>
</protein>
<dbReference type="GO" id="GO:0046872">
    <property type="term" value="F:metal ion binding"/>
    <property type="evidence" value="ECO:0007669"/>
    <property type="project" value="UniProtKB-KW"/>
</dbReference>
<dbReference type="SUPFAM" id="SSF52317">
    <property type="entry name" value="Class I glutamine amidotransferase-like"/>
    <property type="match status" value="1"/>
</dbReference>
<dbReference type="InterPro" id="IPR024712">
    <property type="entry name" value="Catalase_clade2"/>
</dbReference>
<dbReference type="InterPro" id="IPR041399">
    <property type="entry name" value="Catalase_large_C"/>
</dbReference>
<dbReference type="CDD" id="cd03132">
    <property type="entry name" value="GATase1_catalase"/>
    <property type="match status" value="1"/>
</dbReference>
<sequence length="742" mass="80144">MPTRVDSGAAPDKVTGAPTSDVTRIASRAATGADAAYDRAVKERLSPQPKALGSDTVGNVVSNEDRVLTTNQGMPTGEDDNSLRQGMRGPTLLEDFLLREKITHFDHERIPERVVHARGAAAHGYFELHESLADYTTADFLQRTGAQTPVFARFSTVAGSRGSADLARDVRGFAVKFYTRQGNYDLVGNNMPVFFIQDAIKFPDFVHAVKPEPHNEIPQAASAHDTFWDFVSLQPESMHMVLWTMSGRALPRSFRTMEGFGVHTFRLINAQGRATFVKFHWKPVLGAHSLVWDEALKINGKDPDFHRRDLWESIENGAFPEYELGVQLVPEEDEHRFGFDLLDPTKLIPEELVPVRRVGTMVLNRNPDNFFAETEQVAFHPGHLVPGLDFTNDPLLQGRLFSYLDTQLTRLGGPNFHELPINRPLCPVHNNQRDGFMRQTVVKGRSSYQPNAVGGGCSFLAGETDAHLGYAEAAADGAAKVRQRSETFSDHFSQANLFWRSQSDIEKAQIVDAYTFELSKVEIPGIRARVVGQLAHVAPELASGVASKLGIEVAPVGRPAEIDDYGIEASPALSLASQPKGDIRGRKIAVLVADGVSGAALASLKARAGAAGASAKVIGPRANGVTSAEGEAVPVDHALPSVGSVLFDAVYVPDGDVSALQADPAALLFICEAYKHYKPVGADGSGAVLVAAAARAAGIEGGFAGPGVVLGKKDARAQHDAFLEAVGEHRWWARPDAARIIA</sequence>
<dbReference type="Gene3D" id="2.40.180.10">
    <property type="entry name" value="Catalase core domain"/>
    <property type="match status" value="1"/>
</dbReference>
<dbReference type="Pfam" id="PF00199">
    <property type="entry name" value="Catalase"/>
    <property type="match status" value="1"/>
</dbReference>
<keyword evidence="8 11" id="KW-0560">Oxidoreductase</keyword>
<dbReference type="PROSITE" id="PS00437">
    <property type="entry name" value="CATALASE_1"/>
    <property type="match status" value="1"/>
</dbReference>
<evidence type="ECO:0000256" key="3">
    <source>
        <dbReference type="ARBA" id="ARBA00010660"/>
    </source>
</evidence>
<evidence type="ECO:0000313" key="18">
    <source>
        <dbReference type="EMBL" id="QOT82165.1"/>
    </source>
</evidence>
<reference evidence="18 19" key="1">
    <citation type="submission" date="2020-10" db="EMBL/GenBank/DDBJ databases">
        <title>Complete genome sequence of Cupriavidus basilensis CCUG 49340T.</title>
        <authorList>
            <person name="Salva-Serra F."/>
            <person name="Donoso R.A."/>
            <person name="Cho K.H."/>
            <person name="Yoo J.A."/>
            <person name="Lee K."/>
            <person name="Yoon S.-H."/>
            <person name="Perez-Pantoja D."/>
            <person name="Moore E.R.B."/>
        </authorList>
    </citation>
    <scope>NUCLEOTIDE SEQUENCE [LARGE SCALE GENOMIC DNA]</scope>
    <source>
        <strain evidence="19">CCUG 49340</strain>
        <plasmid evidence="18 19">pRK1-2</plasmid>
    </source>
</reference>
<comment type="catalytic activity">
    <reaction evidence="11 16">
        <text>2 H2O2 = O2 + 2 H2O</text>
        <dbReference type="Rhea" id="RHEA:20309"/>
        <dbReference type="ChEBI" id="CHEBI:15377"/>
        <dbReference type="ChEBI" id="CHEBI:15379"/>
        <dbReference type="ChEBI" id="CHEBI:16240"/>
        <dbReference type="EC" id="1.11.1.6"/>
    </reaction>
</comment>
<comment type="similarity">
    <text evidence="3">Belongs to the catalase family. HPII subfamily.</text>
</comment>
<dbReference type="PANTHER" id="PTHR42821:SF1">
    <property type="entry name" value="CATALASE-B"/>
    <property type="match status" value="1"/>
</dbReference>
<dbReference type="PANTHER" id="PTHR42821">
    <property type="entry name" value="CATALASE"/>
    <property type="match status" value="1"/>
</dbReference>
<evidence type="ECO:0000313" key="19">
    <source>
        <dbReference type="Proteomes" id="UP000397656"/>
    </source>
</evidence>
<feature type="active site" evidence="12">
    <location>
        <position position="116"/>
    </location>
</feature>
<gene>
    <name evidence="18" type="ORF">F7R26_038470</name>
</gene>
<feature type="domain" description="Catalase core" evidence="17">
    <location>
        <begin position="69"/>
        <end position="457"/>
    </location>
</feature>
<organism evidence="18 19">
    <name type="scientific">Cupriavidus basilensis</name>
    <dbReference type="NCBI Taxonomy" id="68895"/>
    <lineage>
        <taxon>Bacteria</taxon>
        <taxon>Pseudomonadati</taxon>
        <taxon>Pseudomonadota</taxon>
        <taxon>Betaproteobacteria</taxon>
        <taxon>Burkholderiales</taxon>
        <taxon>Burkholderiaceae</taxon>
        <taxon>Cupriavidus</taxon>
    </lineage>
</organism>
<evidence type="ECO:0000256" key="1">
    <source>
        <dbReference type="ARBA" id="ARBA00001971"/>
    </source>
</evidence>
<feature type="binding site" evidence="14">
    <location>
        <position position="113"/>
    </location>
    <ligand>
        <name>heme</name>
        <dbReference type="ChEBI" id="CHEBI:30413"/>
    </ligand>
</feature>
<evidence type="ECO:0000256" key="8">
    <source>
        <dbReference type="ARBA" id="ARBA00023002"/>
    </source>
</evidence>
<evidence type="ECO:0000259" key="17">
    <source>
        <dbReference type="SMART" id="SM01060"/>
    </source>
</evidence>
<feature type="cross-link" description="3'-histidyl-3-tyrosine (His-Tyr)" evidence="15">
    <location>
        <begin position="380"/>
        <end position="403"/>
    </location>
</feature>
<keyword evidence="7 11" id="KW-0479">Metal-binding</keyword>
<dbReference type="EMBL" id="CP062806">
    <property type="protein sequence ID" value="QOT82165.1"/>
    <property type="molecule type" value="Genomic_DNA"/>
</dbReference>
<dbReference type="InterPro" id="IPR043156">
    <property type="entry name" value="Catalase_clade2_helical"/>
</dbReference>
<dbReference type="PROSITE" id="PS51402">
    <property type="entry name" value="CATALASE_3"/>
    <property type="match status" value="1"/>
</dbReference>
<feature type="binding site" evidence="14">
    <location>
        <position position="153"/>
    </location>
    <ligand>
        <name>heme</name>
        <dbReference type="ChEBI" id="CHEBI:30413"/>
    </ligand>
</feature>
<evidence type="ECO:0000256" key="15">
    <source>
        <dbReference type="PIRSR" id="PIRSR038927-4"/>
    </source>
</evidence>
<feature type="binding site" evidence="14">
    <location>
        <position position="399"/>
    </location>
    <ligand>
        <name>heme</name>
        <dbReference type="ChEBI" id="CHEBI:30413"/>
    </ligand>
</feature>
<keyword evidence="18" id="KW-0614">Plasmid</keyword>
<dbReference type="GO" id="GO:0020037">
    <property type="term" value="F:heme binding"/>
    <property type="evidence" value="ECO:0007669"/>
    <property type="project" value="UniProtKB-UniRule"/>
</dbReference>
<dbReference type="FunFam" id="2.40.180.10:FF:000003">
    <property type="entry name" value="Catalase"/>
    <property type="match status" value="1"/>
</dbReference>
<dbReference type="Proteomes" id="UP000397656">
    <property type="component" value="Plasmid pRK1-2"/>
</dbReference>
<comment type="function">
    <text evidence="2 11">Decomposes hydrogen peroxide into water and oxygen; serves to protect cells from the toxic effects of hydrogen peroxide.</text>
</comment>
<proteinExistence type="inferred from homology"/>
<evidence type="ECO:0000256" key="13">
    <source>
        <dbReference type="PIRSR" id="PIRSR038927-2"/>
    </source>
</evidence>
<dbReference type="PRINTS" id="PR00067">
    <property type="entry name" value="CATALASE"/>
</dbReference>
<keyword evidence="9 11" id="KW-0408">Iron</keyword>
<dbReference type="Pfam" id="PF18011">
    <property type="entry name" value="Catalase_C"/>
    <property type="match status" value="1"/>
</dbReference>
<dbReference type="GO" id="GO:0005829">
    <property type="term" value="C:cytosol"/>
    <property type="evidence" value="ECO:0007669"/>
    <property type="project" value="TreeGrafter"/>
</dbReference>
<dbReference type="PIRSF" id="PIRSF038927">
    <property type="entry name" value="Catalase_clade2"/>
    <property type="match status" value="1"/>
</dbReference>
<evidence type="ECO:0000256" key="9">
    <source>
        <dbReference type="ARBA" id="ARBA00023004"/>
    </source>
</evidence>
<feature type="binding site" description="axial binding residue" evidence="13">
    <location>
        <position position="403"/>
    </location>
    <ligand>
        <name>heme</name>
        <dbReference type="ChEBI" id="CHEBI:30413"/>
    </ligand>
    <ligandPart>
        <name>Fe</name>
        <dbReference type="ChEBI" id="CHEBI:18248"/>
    </ligandPart>
</feature>
<accession>A0A643FZ28</accession>
<feature type="binding site" evidence="14">
    <location>
        <position position="410"/>
    </location>
    <ligand>
        <name>heme</name>
        <dbReference type="ChEBI" id="CHEBI:30413"/>
    </ligand>
</feature>
<evidence type="ECO:0000256" key="5">
    <source>
        <dbReference type="ARBA" id="ARBA00022559"/>
    </source>
</evidence>
<dbReference type="InterPro" id="IPR029062">
    <property type="entry name" value="Class_I_gatase-like"/>
</dbReference>
<feature type="active site" evidence="12">
    <location>
        <position position="189"/>
    </location>
</feature>
<evidence type="ECO:0000256" key="7">
    <source>
        <dbReference type="ARBA" id="ARBA00022723"/>
    </source>
</evidence>
<dbReference type="GO" id="GO:0004096">
    <property type="term" value="F:catalase activity"/>
    <property type="evidence" value="ECO:0007669"/>
    <property type="project" value="UniProtKB-UniRule"/>
</dbReference>
<dbReference type="GO" id="GO:0006979">
    <property type="term" value="P:response to oxidative stress"/>
    <property type="evidence" value="ECO:0007669"/>
    <property type="project" value="InterPro"/>
</dbReference>
<dbReference type="Gene3D" id="3.40.50.880">
    <property type="match status" value="1"/>
</dbReference>
<evidence type="ECO:0000256" key="12">
    <source>
        <dbReference type="PIRSR" id="PIRSR038927-1"/>
    </source>
</evidence>
<feature type="binding site" evidence="14">
    <location>
        <position position="202"/>
    </location>
    <ligand>
        <name>heme</name>
        <dbReference type="ChEBI" id="CHEBI:30413"/>
    </ligand>
</feature>
<dbReference type="SUPFAM" id="SSF56634">
    <property type="entry name" value="Heme-dependent catalase-like"/>
    <property type="match status" value="1"/>
</dbReference>
<dbReference type="AlphaFoldDB" id="A0A643FZ28"/>
<dbReference type="Pfam" id="PF06628">
    <property type="entry name" value="Catalase-rel"/>
    <property type="match status" value="1"/>
</dbReference>
<evidence type="ECO:0000256" key="11">
    <source>
        <dbReference type="PIRNR" id="PIRNR038927"/>
    </source>
</evidence>
<evidence type="ECO:0000256" key="16">
    <source>
        <dbReference type="RuleBase" id="RU000498"/>
    </source>
</evidence>
<name>A0A643FZ28_9BURK</name>
<dbReference type="EC" id="1.11.1.6" evidence="4 11"/>
<evidence type="ECO:0000256" key="2">
    <source>
        <dbReference type="ARBA" id="ARBA00002974"/>
    </source>
</evidence>
<dbReference type="InterPro" id="IPR020835">
    <property type="entry name" value="Catalase_sf"/>
</dbReference>
<dbReference type="Gene3D" id="1.20.1370.20">
    <property type="match status" value="1"/>
</dbReference>
<evidence type="ECO:0000256" key="6">
    <source>
        <dbReference type="ARBA" id="ARBA00022617"/>
    </source>
</evidence>
<keyword evidence="6 11" id="KW-0349">Heme</keyword>
<dbReference type="InterPro" id="IPR002226">
    <property type="entry name" value="Catalase_haem_BS"/>
</dbReference>
<dbReference type="InterPro" id="IPR024708">
    <property type="entry name" value="Catalase_AS"/>
</dbReference>
<evidence type="ECO:0000256" key="14">
    <source>
        <dbReference type="PIRSR" id="PIRSR038927-3"/>
    </source>
</evidence>
<dbReference type="SMART" id="SM01060">
    <property type="entry name" value="Catalase"/>
    <property type="match status" value="1"/>
</dbReference>
<evidence type="ECO:0000256" key="4">
    <source>
        <dbReference type="ARBA" id="ARBA00012314"/>
    </source>
</evidence>
<geneLocation type="plasmid" evidence="18 19">
    <name>pRK1-2</name>
</geneLocation>
<evidence type="ECO:0000256" key="10">
    <source>
        <dbReference type="ARBA" id="ARBA00023324"/>
    </source>
</evidence>
<dbReference type="InterPro" id="IPR018028">
    <property type="entry name" value="Catalase"/>
</dbReference>
<dbReference type="PROSITE" id="PS00438">
    <property type="entry name" value="CATALASE_2"/>
    <property type="match status" value="1"/>
</dbReference>
<dbReference type="InterPro" id="IPR011614">
    <property type="entry name" value="Catalase_core"/>
</dbReference>
<dbReference type="InterPro" id="IPR010582">
    <property type="entry name" value="Catalase_immune_responsive"/>
</dbReference>
<dbReference type="GO" id="GO:0042744">
    <property type="term" value="P:hydrogen peroxide catabolic process"/>
    <property type="evidence" value="ECO:0007669"/>
    <property type="project" value="UniProtKB-UniRule"/>
</dbReference>